<organism evidence="1 2">
    <name type="scientific">Favolaschia claudopus</name>
    <dbReference type="NCBI Taxonomy" id="2862362"/>
    <lineage>
        <taxon>Eukaryota</taxon>
        <taxon>Fungi</taxon>
        <taxon>Dikarya</taxon>
        <taxon>Basidiomycota</taxon>
        <taxon>Agaricomycotina</taxon>
        <taxon>Agaricomycetes</taxon>
        <taxon>Agaricomycetidae</taxon>
        <taxon>Agaricales</taxon>
        <taxon>Marasmiineae</taxon>
        <taxon>Mycenaceae</taxon>
        <taxon>Favolaschia</taxon>
    </lineage>
</organism>
<accession>A0AAV9ZDG3</accession>
<proteinExistence type="predicted"/>
<dbReference type="EMBL" id="JAWWNJ010000164">
    <property type="protein sequence ID" value="KAK6977842.1"/>
    <property type="molecule type" value="Genomic_DNA"/>
</dbReference>
<gene>
    <name evidence="1" type="ORF">R3P38DRAFT_3236410</name>
</gene>
<dbReference type="Proteomes" id="UP001362999">
    <property type="component" value="Unassembled WGS sequence"/>
</dbReference>
<evidence type="ECO:0000313" key="2">
    <source>
        <dbReference type="Proteomes" id="UP001362999"/>
    </source>
</evidence>
<sequence length="289" mass="32743">MDTKRFSTTRLRSGHGYDDKPGAVNSGFNYRLQGLERVKSRIVESEGRRWMIWSPNSSQDPFYPGGAVPLVSGFTAVELQQRRCDGHCGRYDAAQNPQPYAKDMPWLGFVKRAGERTAGEAEYETVMSAWFEMGDRGQVEETHVSLLLTRNQELEALIGHVLPQIQGSFPALCSQRPKAPRPQDIELLKGIREFEEALDRLVQIHRGIREKQAWYTLARLRVETSVYRETSSNQATTLPVSIPPADDAFLGAWINGVEETTVEWLLHVARLPCFVETLTIGQLWKTPKK</sequence>
<evidence type="ECO:0000313" key="1">
    <source>
        <dbReference type="EMBL" id="KAK6977842.1"/>
    </source>
</evidence>
<comment type="caution">
    <text evidence="1">The sequence shown here is derived from an EMBL/GenBank/DDBJ whole genome shotgun (WGS) entry which is preliminary data.</text>
</comment>
<reference evidence="1 2" key="1">
    <citation type="journal article" date="2024" name="J Genomics">
        <title>Draft genome sequencing and assembly of Favolaschia claudopus CIRM-BRFM 2984 isolated from oak limbs.</title>
        <authorList>
            <person name="Navarro D."/>
            <person name="Drula E."/>
            <person name="Chaduli D."/>
            <person name="Cazenave R."/>
            <person name="Ahrendt S."/>
            <person name="Wang J."/>
            <person name="Lipzen A."/>
            <person name="Daum C."/>
            <person name="Barry K."/>
            <person name="Grigoriev I.V."/>
            <person name="Favel A."/>
            <person name="Rosso M.N."/>
            <person name="Martin F."/>
        </authorList>
    </citation>
    <scope>NUCLEOTIDE SEQUENCE [LARGE SCALE GENOMIC DNA]</scope>
    <source>
        <strain evidence="1 2">CIRM-BRFM 2984</strain>
    </source>
</reference>
<dbReference type="AlphaFoldDB" id="A0AAV9ZDG3"/>
<keyword evidence="2" id="KW-1185">Reference proteome</keyword>
<protein>
    <submittedName>
        <fullName evidence="1">Uncharacterized protein</fullName>
    </submittedName>
</protein>
<name>A0AAV9ZDG3_9AGAR</name>